<organism evidence="1 2">
    <name type="scientific">Nephila pilipes</name>
    <name type="common">Giant wood spider</name>
    <name type="synonym">Nephila maculata</name>
    <dbReference type="NCBI Taxonomy" id="299642"/>
    <lineage>
        <taxon>Eukaryota</taxon>
        <taxon>Metazoa</taxon>
        <taxon>Ecdysozoa</taxon>
        <taxon>Arthropoda</taxon>
        <taxon>Chelicerata</taxon>
        <taxon>Arachnida</taxon>
        <taxon>Araneae</taxon>
        <taxon>Araneomorphae</taxon>
        <taxon>Entelegynae</taxon>
        <taxon>Araneoidea</taxon>
        <taxon>Nephilidae</taxon>
        <taxon>Nephila</taxon>
    </lineage>
</organism>
<gene>
    <name evidence="1" type="ORF">NPIL_589271</name>
</gene>
<evidence type="ECO:0000313" key="1">
    <source>
        <dbReference type="EMBL" id="GFT62351.1"/>
    </source>
</evidence>
<proteinExistence type="predicted"/>
<dbReference type="AlphaFoldDB" id="A0A8X6PEI2"/>
<reference evidence="1" key="1">
    <citation type="submission" date="2020-08" db="EMBL/GenBank/DDBJ databases">
        <title>Multicomponent nature underlies the extraordinary mechanical properties of spider dragline silk.</title>
        <authorList>
            <person name="Kono N."/>
            <person name="Nakamura H."/>
            <person name="Mori M."/>
            <person name="Yoshida Y."/>
            <person name="Ohtoshi R."/>
            <person name="Malay A.D."/>
            <person name="Moran D.A.P."/>
            <person name="Tomita M."/>
            <person name="Numata K."/>
            <person name="Arakawa K."/>
        </authorList>
    </citation>
    <scope>NUCLEOTIDE SEQUENCE</scope>
</reference>
<comment type="caution">
    <text evidence="1">The sequence shown here is derived from an EMBL/GenBank/DDBJ whole genome shotgun (WGS) entry which is preliminary data.</text>
</comment>
<dbReference type="EMBL" id="BMAW01068012">
    <property type="protein sequence ID" value="GFT62351.1"/>
    <property type="molecule type" value="Genomic_DNA"/>
</dbReference>
<sequence>MSDLFLRCKGFILVHLNLASGDATEEKDIPKLNNSLEVLHFLRAKRSVILLGSRKFKVFPVPLTFYKNRIKNFEMLSSLSLFVCSDKTLHPVNGCTILWAPRELSITSKCSFSIDMKNANS</sequence>
<name>A0A8X6PEI2_NEPPI</name>
<protein>
    <submittedName>
        <fullName evidence="1">Uncharacterized protein</fullName>
    </submittedName>
</protein>
<keyword evidence="2" id="KW-1185">Reference proteome</keyword>
<dbReference type="Proteomes" id="UP000887013">
    <property type="component" value="Unassembled WGS sequence"/>
</dbReference>
<accession>A0A8X6PEI2</accession>
<evidence type="ECO:0000313" key="2">
    <source>
        <dbReference type="Proteomes" id="UP000887013"/>
    </source>
</evidence>